<dbReference type="PANTHER" id="PTHR21248:SF12">
    <property type="entry name" value="CARDIOLIPIN SYNTHASE C"/>
    <property type="match status" value="1"/>
</dbReference>
<dbReference type="PANTHER" id="PTHR21248">
    <property type="entry name" value="CARDIOLIPIN SYNTHASE"/>
    <property type="match status" value="1"/>
</dbReference>
<name>A0ABV3ZNV1_9BURK</name>
<keyword evidence="4" id="KW-1185">Reference proteome</keyword>
<dbReference type="PROSITE" id="PS50035">
    <property type="entry name" value="PLD"/>
    <property type="match status" value="2"/>
</dbReference>
<accession>A0ABV3ZNV1</accession>
<sequence>MTASPSRHLKSPPPRALRHWVLPCIAALAMLLAGCASSLPKDVDRPLSTALARPQDTPLGALVRQARPAGVKPGASGFVLIAGPEHAYSSRLALVENASQTLDLQYYAIHADHSTAQLLRAIVRAARRGVRVRVLLDDFHSTGPDAQVMRLAFVPNVEMRMFNPLSGSRASTLGRAWALFTDFQRAQQRMHNKLFVADNAMAVMGGRNLGDAYFDAADDDNFVDLDILSAGPVVKDLSHSFDSYWNNVRAYPVQSLISEKELLQLKTQFAKEDSQPQPADPGQAPAQSEQPMELGRLHWIWAQALVLADDPAKIPLEGEDHAGQQASAGAGTLPVRQPSHAPASAAQLLNNDSVVDGLLTLIKTARQELLVVSPYFVPGKEIMSAFRAARDRGVRIRVLTNSLASNDAPLAHAGYARHRRALLEMGIALYELRSEPANLRSALSAGGTGSSGGSTGKSRAMLHTKLLVVDGRLVVVGSMNLDMRSQLQNTELAVLIASRSFGKLASDNIDDSLPENSWRVEIDPEGRLIWRAPQDSGLQDMHSEPDASLGLRLMLQLLGPLAPESLL</sequence>
<organism evidence="3 4">
    <name type="scientific">Comamonas guangdongensis</name>
    <dbReference type="NCBI Taxonomy" id="510515"/>
    <lineage>
        <taxon>Bacteria</taxon>
        <taxon>Pseudomonadati</taxon>
        <taxon>Pseudomonadota</taxon>
        <taxon>Betaproteobacteria</taxon>
        <taxon>Burkholderiales</taxon>
        <taxon>Comamonadaceae</taxon>
        <taxon>Comamonas</taxon>
    </lineage>
</organism>
<dbReference type="InterPro" id="IPR025202">
    <property type="entry name" value="PLD-like_dom"/>
</dbReference>
<feature type="domain" description="PLD phosphodiesterase" evidence="2">
    <location>
        <begin position="186"/>
        <end position="213"/>
    </location>
</feature>
<feature type="region of interest" description="Disordered" evidence="1">
    <location>
        <begin position="270"/>
        <end position="289"/>
    </location>
</feature>
<dbReference type="PROSITE" id="PS51257">
    <property type="entry name" value="PROKAR_LIPOPROTEIN"/>
    <property type="match status" value="1"/>
</dbReference>
<dbReference type="InterPro" id="IPR001736">
    <property type="entry name" value="PLipase_D/transphosphatidylase"/>
</dbReference>
<evidence type="ECO:0000256" key="1">
    <source>
        <dbReference type="SAM" id="MobiDB-lite"/>
    </source>
</evidence>
<dbReference type="CDD" id="cd09111">
    <property type="entry name" value="PLDc_ymdC_like_1"/>
    <property type="match status" value="1"/>
</dbReference>
<dbReference type="SUPFAM" id="SSF56024">
    <property type="entry name" value="Phospholipase D/nuclease"/>
    <property type="match status" value="2"/>
</dbReference>
<dbReference type="Pfam" id="PF13091">
    <property type="entry name" value="PLDc_2"/>
    <property type="match status" value="2"/>
</dbReference>
<dbReference type="EMBL" id="JBFYGN010000001">
    <property type="protein sequence ID" value="MEX8191356.1"/>
    <property type="molecule type" value="Genomic_DNA"/>
</dbReference>
<dbReference type="SMART" id="SM00155">
    <property type="entry name" value="PLDc"/>
    <property type="match status" value="2"/>
</dbReference>
<proteinExistence type="predicted"/>
<reference evidence="3 4" key="1">
    <citation type="journal article" date="2013" name="Int. J. Syst. Evol. Microbiol.">
        <title>Comamonas guangdongensis sp. nov., isolated from subterranean forest sediment, and emended description of the genus Comamonas.</title>
        <authorList>
            <person name="Zhang J."/>
            <person name="Wang Y."/>
            <person name="Zhou S."/>
            <person name="Wu C."/>
            <person name="He J."/>
            <person name="Li F."/>
        </authorList>
    </citation>
    <scope>NUCLEOTIDE SEQUENCE [LARGE SCALE GENOMIC DNA]</scope>
    <source>
        <strain evidence="3 4">CCTCC AB2011133</strain>
    </source>
</reference>
<gene>
    <name evidence="3" type="ORF">AB6724_00720</name>
</gene>
<dbReference type="Proteomes" id="UP001561046">
    <property type="component" value="Unassembled WGS sequence"/>
</dbReference>
<feature type="compositionally biased region" description="Low complexity" evidence="1">
    <location>
        <begin position="275"/>
        <end position="287"/>
    </location>
</feature>
<dbReference type="Gene3D" id="3.30.870.10">
    <property type="entry name" value="Endonuclease Chain A"/>
    <property type="match status" value="2"/>
</dbReference>
<evidence type="ECO:0000313" key="4">
    <source>
        <dbReference type="Proteomes" id="UP001561046"/>
    </source>
</evidence>
<protein>
    <submittedName>
        <fullName evidence="3">Phospholipase D family protein</fullName>
    </submittedName>
</protein>
<comment type="caution">
    <text evidence="3">The sequence shown here is derived from an EMBL/GenBank/DDBJ whole genome shotgun (WGS) entry which is preliminary data.</text>
</comment>
<evidence type="ECO:0000259" key="2">
    <source>
        <dbReference type="PROSITE" id="PS50035"/>
    </source>
</evidence>
<feature type="domain" description="PLD phosphodiesterase" evidence="2">
    <location>
        <begin position="458"/>
        <end position="485"/>
    </location>
</feature>
<dbReference type="CDD" id="cd09113">
    <property type="entry name" value="PLDc_ymdC_like_2"/>
    <property type="match status" value="1"/>
</dbReference>
<dbReference type="RefSeq" id="WP_369336584.1">
    <property type="nucleotide sequence ID" value="NZ_JBFYGN010000001.1"/>
</dbReference>
<evidence type="ECO:0000313" key="3">
    <source>
        <dbReference type="EMBL" id="MEX8191356.1"/>
    </source>
</evidence>